<dbReference type="SMR" id="A0A024VCE4"/>
<keyword evidence="1" id="KW-0732">Signal</keyword>
<dbReference type="Proteomes" id="UP000030690">
    <property type="component" value="Unassembled WGS sequence"/>
</dbReference>
<gene>
    <name evidence="2" type="ORF">PFFVO_01232</name>
</gene>
<name>A0A024VCE4_PLAFA</name>
<accession>A0A024VCE4</accession>
<feature type="signal peptide" evidence="1">
    <location>
        <begin position="1"/>
        <end position="23"/>
    </location>
</feature>
<dbReference type="AlphaFoldDB" id="A0A024VCE4"/>
<evidence type="ECO:0000256" key="1">
    <source>
        <dbReference type="SAM" id="SignalP"/>
    </source>
</evidence>
<reference evidence="2 3" key="2">
    <citation type="submission" date="2013-02" db="EMBL/GenBank/DDBJ databases">
        <title>The Genome Sequence of Plasmodium falciparum Vietnam Oak-Knoll (FVO).</title>
        <authorList>
            <consortium name="The Broad Institute Genome Sequencing Platform"/>
            <consortium name="The Broad Institute Genome Sequencing Center for Infectious Disease"/>
            <person name="Neafsey D."/>
            <person name="Cheeseman I."/>
            <person name="Volkman S."/>
            <person name="Adams J."/>
            <person name="Walker B."/>
            <person name="Young S.K."/>
            <person name="Zeng Q."/>
            <person name="Gargeya S."/>
            <person name="Fitzgerald M."/>
            <person name="Haas B."/>
            <person name="Abouelleil A."/>
            <person name="Alvarado L."/>
            <person name="Arachchi H.M."/>
            <person name="Berlin A.M."/>
            <person name="Chapman S.B."/>
            <person name="Dewar J."/>
            <person name="Goldberg J."/>
            <person name="Griggs A."/>
            <person name="Gujja S."/>
            <person name="Hansen M."/>
            <person name="Howarth C."/>
            <person name="Imamovic A."/>
            <person name="Larimer J."/>
            <person name="McCowan C."/>
            <person name="Murphy C."/>
            <person name="Neiman D."/>
            <person name="Pearson M."/>
            <person name="Priest M."/>
            <person name="Roberts A."/>
            <person name="Saif S."/>
            <person name="Shea T."/>
            <person name="Sisk P."/>
            <person name="Sykes S."/>
            <person name="Wortman J."/>
            <person name="Nusbaum C."/>
            <person name="Birren B."/>
        </authorList>
    </citation>
    <scope>NUCLEOTIDE SEQUENCE [LARGE SCALE GENOMIC DNA]</scope>
    <source>
        <strain evidence="3">Vietnam Oak-Knoll (FVO)</strain>
    </source>
</reference>
<protein>
    <submittedName>
        <fullName evidence="2">Uncharacterized protein</fullName>
    </submittedName>
</protein>
<evidence type="ECO:0000313" key="2">
    <source>
        <dbReference type="EMBL" id="ETW19875.1"/>
    </source>
</evidence>
<sequence length="161" mass="19285">MNILKLYINISVLLFFIISKYNPHNDHNNKSINSYNKINSSSTYTHSRILKQLEFITLEEKTVNALQEMLDSVEEDPSEKKCNRLLAKLKIRNEYHKHRKPHNYYARKNKKKEQKRQHLKKNKGKLNRLQQLEEKLFTHADLLRSAIFERTSRVPDGIFYT</sequence>
<dbReference type="EMBL" id="KI925054">
    <property type="protein sequence ID" value="ETW19875.1"/>
    <property type="molecule type" value="Genomic_DNA"/>
</dbReference>
<proteinExistence type="predicted"/>
<organism evidence="2 3">
    <name type="scientific">Plasmodium falciparum Vietnam Oak-Knoll</name>
    <name type="common">FVO</name>
    <dbReference type="NCBI Taxonomy" id="1036723"/>
    <lineage>
        <taxon>Eukaryota</taxon>
        <taxon>Sar</taxon>
        <taxon>Alveolata</taxon>
        <taxon>Apicomplexa</taxon>
        <taxon>Aconoidasida</taxon>
        <taxon>Haemosporida</taxon>
        <taxon>Plasmodiidae</taxon>
        <taxon>Plasmodium</taxon>
        <taxon>Plasmodium (Laverania)</taxon>
    </lineage>
</organism>
<dbReference type="OrthoDB" id="378240at2759"/>
<reference evidence="2 3" key="1">
    <citation type="submission" date="2013-02" db="EMBL/GenBank/DDBJ databases">
        <title>The Genome Annotation of Plasmodium falciparum Vietnam Oak-Knoll (FVO).</title>
        <authorList>
            <consortium name="The Broad Institute Genome Sequencing Platform"/>
            <consortium name="The Broad Institute Genome Sequencing Center for Infectious Disease"/>
            <person name="Neafsey D."/>
            <person name="Hoffman S."/>
            <person name="Volkman S."/>
            <person name="Rosenthal P."/>
            <person name="Walker B."/>
            <person name="Young S.K."/>
            <person name="Zeng Q."/>
            <person name="Gargeya S."/>
            <person name="Fitzgerald M."/>
            <person name="Haas B."/>
            <person name="Abouelleil A."/>
            <person name="Allen A.W."/>
            <person name="Alvarado L."/>
            <person name="Arachchi H.M."/>
            <person name="Berlin A.M."/>
            <person name="Chapman S.B."/>
            <person name="Gainer-Dewar J."/>
            <person name="Goldberg J."/>
            <person name="Griggs A."/>
            <person name="Gujja S."/>
            <person name="Hansen M."/>
            <person name="Howarth C."/>
            <person name="Imamovic A."/>
            <person name="Ireland A."/>
            <person name="Larimer J."/>
            <person name="McCowan C."/>
            <person name="Murphy C."/>
            <person name="Pearson M."/>
            <person name="Poon T.W."/>
            <person name="Priest M."/>
            <person name="Roberts A."/>
            <person name="Saif S."/>
            <person name="Shea T."/>
            <person name="Sisk P."/>
            <person name="Sykes S."/>
            <person name="Wortman J."/>
            <person name="Nusbaum C."/>
            <person name="Birren B."/>
        </authorList>
    </citation>
    <scope>NUCLEOTIDE SEQUENCE [LARGE SCALE GENOMIC DNA]</scope>
    <source>
        <strain evidence="3">Vietnam Oak-Knoll (FVO)</strain>
    </source>
</reference>
<evidence type="ECO:0000313" key="3">
    <source>
        <dbReference type="Proteomes" id="UP000030690"/>
    </source>
</evidence>
<feature type="chain" id="PRO_5001535982" evidence="1">
    <location>
        <begin position="24"/>
        <end position="161"/>
    </location>
</feature>